<dbReference type="Pfam" id="PF01975">
    <property type="entry name" value="SurE"/>
    <property type="match status" value="1"/>
</dbReference>
<feature type="region of interest" description="Disordered" evidence="1">
    <location>
        <begin position="227"/>
        <end position="246"/>
    </location>
</feature>
<dbReference type="SUPFAM" id="SSF64167">
    <property type="entry name" value="SurE-like"/>
    <property type="match status" value="1"/>
</dbReference>
<dbReference type="PANTHER" id="PTHR47551:SF1">
    <property type="entry name" value="TUBULIN--TYROSINE LIGASE PBY1-RELATED"/>
    <property type="match status" value="1"/>
</dbReference>
<dbReference type="AlphaFoldDB" id="A0A6G1GC69"/>
<dbReference type="GeneID" id="54417528"/>
<proteinExistence type="predicted"/>
<dbReference type="InterPro" id="IPR027746">
    <property type="entry name" value="TTL"/>
</dbReference>
<reference evidence="3 5" key="1">
    <citation type="submission" date="2020-01" db="EMBL/GenBank/DDBJ databases">
        <authorList>
            <consortium name="DOE Joint Genome Institute"/>
            <person name="Haridas S."/>
            <person name="Albert R."/>
            <person name="Binder M."/>
            <person name="Bloem J."/>
            <person name="Labutti K."/>
            <person name="Salamov A."/>
            <person name="Andreopoulos B."/>
            <person name="Baker S.E."/>
            <person name="Barry K."/>
            <person name="Bills G."/>
            <person name="Bluhm B.H."/>
            <person name="Cannon C."/>
            <person name="Castanera R."/>
            <person name="Culley D.E."/>
            <person name="Daum C."/>
            <person name="Ezra D."/>
            <person name="Gonzalez J.B."/>
            <person name="Henrissat B."/>
            <person name="Kuo A."/>
            <person name="Liang C."/>
            <person name="Lipzen A."/>
            <person name="Lutzoni F."/>
            <person name="Magnuson J."/>
            <person name="Mondo S."/>
            <person name="Nolan M."/>
            <person name="Ohm R."/>
            <person name="Pangilinan J."/>
            <person name="Park H.-J."/>
            <person name="Ramirez L."/>
            <person name="Alfaro M."/>
            <person name="Sun H."/>
            <person name="Tritt A."/>
            <person name="Yoshinaga Y."/>
            <person name="Zwiers L.-H."/>
            <person name="Turgeon B.G."/>
            <person name="Goodwin S.B."/>
            <person name="Spatafora J.W."/>
            <person name="Crous P.W."/>
            <person name="Grigoriev I.V."/>
        </authorList>
    </citation>
    <scope>NUCLEOTIDE SEQUENCE</scope>
    <source>
        <strain evidence="3 5">CBS 781.70</strain>
    </source>
</reference>
<reference evidence="5" key="3">
    <citation type="submission" date="2025-04" db="UniProtKB">
        <authorList>
            <consortium name="RefSeq"/>
        </authorList>
    </citation>
    <scope>IDENTIFICATION</scope>
    <source>
        <strain evidence="5">CBS 781.70</strain>
    </source>
</reference>
<dbReference type="EMBL" id="ML975151">
    <property type="protein sequence ID" value="KAF1815624.1"/>
    <property type="molecule type" value="Genomic_DNA"/>
</dbReference>
<dbReference type="GO" id="GO:0016787">
    <property type="term" value="F:hydrolase activity"/>
    <property type="evidence" value="ECO:0007669"/>
    <property type="project" value="InterPro"/>
</dbReference>
<protein>
    <submittedName>
        <fullName evidence="3 5">Sure-like protein</fullName>
    </submittedName>
</protein>
<dbReference type="Proteomes" id="UP000504638">
    <property type="component" value="Unplaced"/>
</dbReference>
<feature type="domain" description="Survival protein SurE-like phosphatase/nucleotidase" evidence="2">
    <location>
        <begin position="3"/>
        <end position="221"/>
    </location>
</feature>
<evidence type="ECO:0000313" key="3">
    <source>
        <dbReference type="EMBL" id="KAF1815624.1"/>
    </source>
</evidence>
<dbReference type="RefSeq" id="XP_033537255.1">
    <property type="nucleotide sequence ID" value="XM_033676958.1"/>
</dbReference>
<dbReference type="Gene3D" id="3.40.1210.10">
    <property type="entry name" value="Survival protein SurE-like phosphatase/nucleotidase"/>
    <property type="match status" value="1"/>
</dbReference>
<organism evidence="3">
    <name type="scientific">Eremomyces bilateralis CBS 781.70</name>
    <dbReference type="NCBI Taxonomy" id="1392243"/>
    <lineage>
        <taxon>Eukaryota</taxon>
        <taxon>Fungi</taxon>
        <taxon>Dikarya</taxon>
        <taxon>Ascomycota</taxon>
        <taxon>Pezizomycotina</taxon>
        <taxon>Dothideomycetes</taxon>
        <taxon>Dothideomycetes incertae sedis</taxon>
        <taxon>Eremomycetales</taxon>
        <taxon>Eremomycetaceae</taxon>
        <taxon>Eremomyces</taxon>
    </lineage>
</organism>
<gene>
    <name evidence="3 5" type="ORF">P152DRAFT_410622</name>
</gene>
<dbReference type="InterPro" id="IPR036523">
    <property type="entry name" value="SurE-like_sf"/>
</dbReference>
<keyword evidence="4" id="KW-1185">Reference proteome</keyword>
<feature type="compositionally biased region" description="Acidic residues" evidence="1">
    <location>
        <begin position="230"/>
        <end position="242"/>
    </location>
</feature>
<evidence type="ECO:0000313" key="5">
    <source>
        <dbReference type="RefSeq" id="XP_033537255.1"/>
    </source>
</evidence>
<sequence>MHILVVNDDGPPSQHSSPYVHSLIRTLQSHNHTVSVVLPNTQRSWIGKAHMVGQTVKPSYFLPGELSTAHDTGTVSHAPQPPHSDREEWLLVDSTPASCVQIGLHHYFDSRGPIDLVVSGPNYGRNTTAAFALSSGTLGGALEAAICGVRAIALSYAFSERVHHAEVIAEAAELGVRLIEHLTGEGRWGEGVQLYSINVPVQKGIGERKVYWTKMLQNQWKGSQFREEMVPVEEDEGAEEGEERIREGELWRGEGKREQSKVEKNGEAAGPEKHVRYVHKHFTWSPNFQGVYETVEKGGPGSDGWVVKEGFTSVTPIKANFWHVDGFEGELKF</sequence>
<name>A0A6G1GC69_9PEZI</name>
<dbReference type="GO" id="GO:0000932">
    <property type="term" value="C:P-body"/>
    <property type="evidence" value="ECO:0007669"/>
    <property type="project" value="TreeGrafter"/>
</dbReference>
<evidence type="ECO:0000313" key="4">
    <source>
        <dbReference type="Proteomes" id="UP000504638"/>
    </source>
</evidence>
<dbReference type="PANTHER" id="PTHR47551">
    <property type="entry name" value="TUBULIN--TYROSINE LIGASE PBY1-RELATED"/>
    <property type="match status" value="1"/>
</dbReference>
<evidence type="ECO:0000259" key="2">
    <source>
        <dbReference type="Pfam" id="PF01975"/>
    </source>
</evidence>
<accession>A0A6G1GC69</accession>
<dbReference type="InterPro" id="IPR002828">
    <property type="entry name" value="SurE-like_Pase/nucleotidase"/>
</dbReference>
<dbReference type="OrthoDB" id="202825at2759"/>
<evidence type="ECO:0000256" key="1">
    <source>
        <dbReference type="SAM" id="MobiDB-lite"/>
    </source>
</evidence>
<reference evidence="5" key="2">
    <citation type="submission" date="2020-04" db="EMBL/GenBank/DDBJ databases">
        <authorList>
            <consortium name="NCBI Genome Project"/>
        </authorList>
    </citation>
    <scope>NUCLEOTIDE SEQUENCE</scope>
    <source>
        <strain evidence="5">CBS 781.70</strain>
    </source>
</reference>
<dbReference type="NCBIfam" id="TIGR00087">
    <property type="entry name" value="surE"/>
    <property type="match status" value="1"/>
</dbReference>